<protein>
    <recommendedName>
        <fullName evidence="4">SMP-LTD domain-containing protein</fullName>
    </recommendedName>
</protein>
<dbReference type="OrthoDB" id="309413at2759"/>
<dbReference type="EMBL" id="CT868507">
    <property type="protein sequence ID" value="CAK84498.1"/>
    <property type="molecule type" value="Genomic_DNA"/>
</dbReference>
<dbReference type="Proteomes" id="UP000000600">
    <property type="component" value="Unassembled WGS sequence"/>
</dbReference>
<reference evidence="2 3" key="1">
    <citation type="journal article" date="2006" name="Nature">
        <title>Global trends of whole-genome duplications revealed by the ciliate Paramecium tetraurelia.</title>
        <authorList>
            <consortium name="Genoscope"/>
            <person name="Aury J.-M."/>
            <person name="Jaillon O."/>
            <person name="Duret L."/>
            <person name="Noel B."/>
            <person name="Jubin C."/>
            <person name="Porcel B.M."/>
            <person name="Segurens B."/>
            <person name="Daubin V."/>
            <person name="Anthouard V."/>
            <person name="Aiach N."/>
            <person name="Arnaiz O."/>
            <person name="Billaut A."/>
            <person name="Beisson J."/>
            <person name="Blanc I."/>
            <person name="Bouhouche K."/>
            <person name="Camara F."/>
            <person name="Duharcourt S."/>
            <person name="Guigo R."/>
            <person name="Gogendeau D."/>
            <person name="Katinka M."/>
            <person name="Keller A.-M."/>
            <person name="Kissmehl R."/>
            <person name="Klotz C."/>
            <person name="Koll F."/>
            <person name="Le Moue A."/>
            <person name="Lepere C."/>
            <person name="Malinsky S."/>
            <person name="Nowacki M."/>
            <person name="Nowak J.K."/>
            <person name="Plattner H."/>
            <person name="Poulain J."/>
            <person name="Ruiz F."/>
            <person name="Serrano V."/>
            <person name="Zagulski M."/>
            <person name="Dessen P."/>
            <person name="Betermier M."/>
            <person name="Weissenbach J."/>
            <person name="Scarpelli C."/>
            <person name="Schachter V."/>
            <person name="Sperling L."/>
            <person name="Meyer E."/>
            <person name="Cohen J."/>
            <person name="Wincker P."/>
        </authorList>
    </citation>
    <scope>NUCLEOTIDE SEQUENCE [LARGE SCALE GENOMIC DNA]</scope>
    <source>
        <strain evidence="2 3">Stock d4-2</strain>
    </source>
</reference>
<evidence type="ECO:0000313" key="3">
    <source>
        <dbReference type="Proteomes" id="UP000000600"/>
    </source>
</evidence>
<dbReference type="GeneID" id="5037680"/>
<dbReference type="AlphaFoldDB" id="A0DN81"/>
<keyword evidence="3" id="KW-1185">Reference proteome</keyword>
<dbReference type="HOGENOM" id="CLU_1063394_0_0_1"/>
<feature type="chain" id="PRO_5002623938" description="SMP-LTD domain-containing protein" evidence="1">
    <location>
        <begin position="23"/>
        <end position="262"/>
    </location>
</feature>
<dbReference type="OMA" id="IDWLLYK"/>
<dbReference type="RefSeq" id="XP_001451895.1">
    <property type="nucleotide sequence ID" value="XM_001451858.2"/>
</dbReference>
<organism evidence="2 3">
    <name type="scientific">Paramecium tetraurelia</name>
    <dbReference type="NCBI Taxonomy" id="5888"/>
    <lineage>
        <taxon>Eukaryota</taxon>
        <taxon>Sar</taxon>
        <taxon>Alveolata</taxon>
        <taxon>Ciliophora</taxon>
        <taxon>Intramacronucleata</taxon>
        <taxon>Oligohymenophorea</taxon>
        <taxon>Peniculida</taxon>
        <taxon>Parameciidae</taxon>
        <taxon>Paramecium</taxon>
    </lineage>
</organism>
<sequence>MEPLTIACVFAIFGILIKITMDNGDQHNQRYLVDKDYEINKEKFKEIFGSHISYHLSQLEKQDININYQFIDEQFLKANLTHINLKDFQYDENQIDIEFEQQNNTILIMVPIQQFDLMVHLELWNIFTNSSKQLNFHFKVKNLQIKIRYKFDGAYMVFVDKWFPKFKFGQFEFVDDEENAKYSKKKKIIDWLLYKFHNYIENTIVQKLMKSLEFSQLNANFQGLGSNRNINNIRLLNNQKLSITIQQYNDEILQIDGLLKKK</sequence>
<name>A0DN81_PARTE</name>
<proteinExistence type="predicted"/>
<accession>A0DN81</accession>
<evidence type="ECO:0000313" key="2">
    <source>
        <dbReference type="EMBL" id="CAK84498.1"/>
    </source>
</evidence>
<feature type="signal peptide" evidence="1">
    <location>
        <begin position="1"/>
        <end position="22"/>
    </location>
</feature>
<keyword evidence="1" id="KW-0732">Signal</keyword>
<dbReference type="InParanoid" id="A0DN81"/>
<evidence type="ECO:0000256" key="1">
    <source>
        <dbReference type="SAM" id="SignalP"/>
    </source>
</evidence>
<evidence type="ECO:0008006" key="4">
    <source>
        <dbReference type="Google" id="ProtNLM"/>
    </source>
</evidence>
<dbReference type="KEGG" id="ptm:GSPATT00018703001"/>
<gene>
    <name evidence="2" type="ORF">GSPATT00018703001</name>
</gene>